<dbReference type="PROSITE" id="PS50294">
    <property type="entry name" value="WD_REPEATS_REGION"/>
    <property type="match status" value="1"/>
</dbReference>
<feature type="region of interest" description="Disordered" evidence="7">
    <location>
        <begin position="520"/>
        <end position="644"/>
    </location>
</feature>
<dbReference type="InterPro" id="IPR012580">
    <property type="entry name" value="NUC153"/>
</dbReference>
<dbReference type="Gene3D" id="2.130.10.10">
    <property type="entry name" value="YVTN repeat-like/Quinoprotein amine dehydrogenase"/>
    <property type="match status" value="1"/>
</dbReference>
<comment type="similarity">
    <text evidence="2">Belongs to the WD repeat NOL10/ENP2 family.</text>
</comment>
<evidence type="ECO:0000313" key="12">
    <source>
        <dbReference type="Proteomes" id="UP000317257"/>
    </source>
</evidence>
<proteinExistence type="inferred from homology"/>
<dbReference type="SUPFAM" id="SSF50978">
    <property type="entry name" value="WD40 repeat-like"/>
    <property type="match status" value="1"/>
</dbReference>
<evidence type="ECO:0000256" key="1">
    <source>
        <dbReference type="ARBA" id="ARBA00004604"/>
    </source>
</evidence>
<keyword evidence="4" id="KW-0677">Repeat</keyword>
<protein>
    <submittedName>
        <fullName evidence="11">Uncharacterized protein</fullName>
    </submittedName>
</protein>
<dbReference type="GO" id="GO:0030686">
    <property type="term" value="C:90S preribosome"/>
    <property type="evidence" value="ECO:0007669"/>
    <property type="project" value="TreeGrafter"/>
</dbReference>
<dbReference type="Pfam" id="PF23098">
    <property type="entry name" value="Beta-prop_NOL10_N"/>
    <property type="match status" value="1"/>
</dbReference>
<sequence>MKLANPGTVPVYTISGASTARPLPDWLARRRKRSLKNDLEYQNRVELLQDFEFEEASNCIRVSEDGEWVMSTGTYKPQMHVHNLPQLSLSFTRHTNSLNHAFVLLSSDYSKSIHLQNDRRLEFHTPMGCHYEVRLPRYGRDVLYDRYATEALVPAVGLDSEGKGEVFRMNLEQGRFMKSYQIEVGDDDELTGGGLQGGIGVGSVNVAAIAENTHNLMAFGTSIGTVEFWDPRSKARVALLAGHDGQVTALDFSLSGLSLATGSSTGMVQLFDLRRPVALLKKDHGYGFPVKKLFHMSNSSQEKKIMSADKRIIKLWDEATGEPWTSVEPVVDINDVAWCRNTGMLLTANEGKQQHAFFIPQLGPAPRWCSFLDSMVEEMAEEVHTETYDNYKFLTLPELKQLSLAHLIGKTNLLRPYMHGYFVASKLYEQAKLIVNPYAWEEERTKRVKEKIEKERASRIRGSKKVKVNQKLVDRILKKQENREKVDTNAGLLGDERFAQLFEDEDFAVDETSKTFQLLNPSTQIEQPVDPKAPTRYQAKDSDDESSGSDGEIRSSSRPRIDVTMRVSSTQNEGRPSRDTALGSRAQRSGRVTKAQRGDIGGERHVTFVPEATKKKLQEEDMTPPRQKPRAGRRSASSNTFRRM</sequence>
<dbReference type="GO" id="GO:0032040">
    <property type="term" value="C:small-subunit processome"/>
    <property type="evidence" value="ECO:0007669"/>
    <property type="project" value="TreeGrafter"/>
</dbReference>
<feature type="domain" description="Nucleolar protein 10-like second" evidence="9">
    <location>
        <begin position="388"/>
        <end position="436"/>
    </location>
</feature>
<dbReference type="AlphaFoldDB" id="A0A5C6GJF1"/>
<organism evidence="11 12">
    <name type="scientific">Metarhizium rileyi (strain RCEF 4871)</name>
    <name type="common">Nomuraea rileyi</name>
    <dbReference type="NCBI Taxonomy" id="1649241"/>
    <lineage>
        <taxon>Eukaryota</taxon>
        <taxon>Fungi</taxon>
        <taxon>Dikarya</taxon>
        <taxon>Ascomycota</taxon>
        <taxon>Pezizomycotina</taxon>
        <taxon>Sordariomycetes</taxon>
        <taxon>Hypocreomycetidae</taxon>
        <taxon>Hypocreales</taxon>
        <taxon>Clavicipitaceae</taxon>
        <taxon>Metarhizium</taxon>
    </lineage>
</organism>
<evidence type="ECO:0000256" key="6">
    <source>
        <dbReference type="PROSITE-ProRule" id="PRU00221"/>
    </source>
</evidence>
<gene>
    <name evidence="11" type="ORF">ED733_008525</name>
</gene>
<dbReference type="PANTHER" id="PTHR14927:SF0">
    <property type="entry name" value="NUCLEOLAR PROTEIN 10"/>
    <property type="match status" value="1"/>
</dbReference>
<dbReference type="InterPro" id="IPR056550">
    <property type="entry name" value="NOL10_2nd"/>
</dbReference>
<dbReference type="InterPro" id="IPR015943">
    <property type="entry name" value="WD40/YVTN_repeat-like_dom_sf"/>
</dbReference>
<evidence type="ECO:0000256" key="5">
    <source>
        <dbReference type="ARBA" id="ARBA00023242"/>
    </source>
</evidence>
<dbReference type="Pfam" id="PF23097">
    <property type="entry name" value="NOL10_2nd"/>
    <property type="match status" value="1"/>
</dbReference>
<name>A0A5C6GJF1_METRR</name>
<evidence type="ECO:0000313" key="11">
    <source>
        <dbReference type="EMBL" id="TWU77730.1"/>
    </source>
</evidence>
<accession>A0A5C6GJF1</accession>
<evidence type="ECO:0000256" key="2">
    <source>
        <dbReference type="ARBA" id="ARBA00005264"/>
    </source>
</evidence>
<evidence type="ECO:0000259" key="8">
    <source>
        <dbReference type="Pfam" id="PF08159"/>
    </source>
</evidence>
<keyword evidence="5" id="KW-0539">Nucleus</keyword>
<dbReference type="SMART" id="SM00320">
    <property type="entry name" value="WD40"/>
    <property type="match status" value="1"/>
</dbReference>
<feature type="domain" description="NUC153" evidence="8">
    <location>
        <begin position="495"/>
        <end position="523"/>
    </location>
</feature>
<feature type="compositionally biased region" description="Polar residues" evidence="7">
    <location>
        <begin position="635"/>
        <end position="644"/>
    </location>
</feature>
<feature type="domain" description="Nucleolar protein 10-like N-terminal" evidence="10">
    <location>
        <begin position="19"/>
        <end position="382"/>
    </location>
</feature>
<evidence type="ECO:0000256" key="7">
    <source>
        <dbReference type="SAM" id="MobiDB-lite"/>
    </source>
</evidence>
<comment type="caution">
    <text evidence="11">The sequence shown here is derived from an EMBL/GenBank/DDBJ whole genome shotgun (WGS) entry which is preliminary data.</text>
</comment>
<feature type="repeat" description="WD" evidence="6">
    <location>
        <begin position="240"/>
        <end position="274"/>
    </location>
</feature>
<comment type="subcellular location">
    <subcellularLocation>
        <location evidence="1">Nucleus</location>
        <location evidence="1">Nucleolus</location>
    </subcellularLocation>
</comment>
<dbReference type="InterPro" id="IPR001680">
    <property type="entry name" value="WD40_rpt"/>
</dbReference>
<dbReference type="PROSITE" id="PS50082">
    <property type="entry name" value="WD_REPEATS_2"/>
    <property type="match status" value="1"/>
</dbReference>
<dbReference type="InterPro" id="IPR056551">
    <property type="entry name" value="Beta-prop_NOL10_N"/>
</dbReference>
<dbReference type="Pfam" id="PF08159">
    <property type="entry name" value="NUC153"/>
    <property type="match status" value="1"/>
</dbReference>
<feature type="compositionally biased region" description="Basic and acidic residues" evidence="7">
    <location>
        <begin position="596"/>
        <end position="619"/>
    </location>
</feature>
<dbReference type="EMBL" id="SBHS01000003">
    <property type="protein sequence ID" value="TWU77730.1"/>
    <property type="molecule type" value="Genomic_DNA"/>
</dbReference>
<dbReference type="Proteomes" id="UP000317257">
    <property type="component" value="Unassembled WGS sequence"/>
</dbReference>
<keyword evidence="3 6" id="KW-0853">WD repeat</keyword>
<reference evidence="12" key="1">
    <citation type="submission" date="2018-12" db="EMBL/GenBank/DDBJ databases">
        <title>The complete genome of Metarhizium rileyi, a key fungal pathogen of Lepidoptera.</title>
        <authorList>
            <person name="Binneck E."/>
            <person name="Lastra C.C.L."/>
            <person name="Sosa-Gomez D.R."/>
        </authorList>
    </citation>
    <scope>NUCLEOTIDE SEQUENCE [LARGE SCALE GENOMIC DNA]</scope>
    <source>
        <strain evidence="12">Cep018-CH2</strain>
    </source>
</reference>
<dbReference type="InterPro" id="IPR036322">
    <property type="entry name" value="WD40_repeat_dom_sf"/>
</dbReference>
<feature type="compositionally biased region" description="Basic and acidic residues" evidence="7">
    <location>
        <begin position="551"/>
        <end position="563"/>
    </location>
</feature>
<dbReference type="InterPro" id="IPR040382">
    <property type="entry name" value="NOL10/Enp2"/>
</dbReference>
<evidence type="ECO:0000256" key="3">
    <source>
        <dbReference type="ARBA" id="ARBA00022574"/>
    </source>
</evidence>
<evidence type="ECO:0000256" key="4">
    <source>
        <dbReference type="ARBA" id="ARBA00022737"/>
    </source>
</evidence>
<dbReference type="PANTHER" id="PTHR14927">
    <property type="entry name" value="NUCLEOLAR PROTEIN 10"/>
    <property type="match status" value="1"/>
</dbReference>
<dbReference type="GO" id="GO:0000462">
    <property type="term" value="P:maturation of SSU-rRNA from tricistronic rRNA transcript (SSU-rRNA, 5.8S rRNA, LSU-rRNA)"/>
    <property type="evidence" value="ECO:0007669"/>
    <property type="project" value="TreeGrafter"/>
</dbReference>
<evidence type="ECO:0000259" key="9">
    <source>
        <dbReference type="Pfam" id="PF23097"/>
    </source>
</evidence>
<evidence type="ECO:0000259" key="10">
    <source>
        <dbReference type="Pfam" id="PF23098"/>
    </source>
</evidence>